<protein>
    <submittedName>
        <fullName evidence="2">Uncharacterized protein</fullName>
    </submittedName>
</protein>
<dbReference type="Proteomes" id="UP000636394">
    <property type="component" value="Unassembled WGS sequence"/>
</dbReference>
<organism evidence="2 4">
    <name type="scientific">Xiamenia xianingshaonis</name>
    <dbReference type="NCBI Taxonomy" id="2682776"/>
    <lineage>
        <taxon>Bacteria</taxon>
        <taxon>Bacillati</taxon>
        <taxon>Actinomycetota</taxon>
        <taxon>Coriobacteriia</taxon>
        <taxon>Eggerthellales</taxon>
        <taxon>Eggerthellaceae</taxon>
        <taxon>Xiamenia</taxon>
    </lineage>
</organism>
<evidence type="ECO:0000313" key="3">
    <source>
        <dbReference type="Proteomes" id="UP000636394"/>
    </source>
</evidence>
<evidence type="ECO:0000313" key="1">
    <source>
        <dbReference type="EMBL" id="NHM13206.1"/>
    </source>
</evidence>
<dbReference type="EMBL" id="WPCR01000001">
    <property type="protein sequence ID" value="NHM13206.1"/>
    <property type="molecule type" value="Genomic_DNA"/>
</dbReference>
<gene>
    <name evidence="1" type="ORF">GMI68_00200</name>
    <name evidence="2" type="ORF">J7S26_01900</name>
</gene>
<dbReference type="RefSeq" id="WP_165059494.1">
    <property type="nucleotide sequence ID" value="NZ_CP072829.1"/>
</dbReference>
<reference evidence="1 3" key="1">
    <citation type="submission" date="2019-11" db="EMBL/GenBank/DDBJ databases">
        <title>Eggerthellaceae novel genus isolated from the rectal contents of marmort.</title>
        <authorList>
            <person name="Zhang G."/>
        </authorList>
    </citation>
    <scope>NUCLEOTIDE SEQUENCE [LARGE SCALE GENOMIC DNA]</scope>
    <source>
        <strain evidence="3">zg-886</strain>
        <strain evidence="1">Zg-886</strain>
    </source>
</reference>
<evidence type="ECO:0000313" key="2">
    <source>
        <dbReference type="EMBL" id="QTU84703.1"/>
    </source>
</evidence>
<sequence length="136" mass="14905">MFERDYLLSILMKYAELLVRSWTRSKDKDDPLGSAAMLETAIGEATDIDGDALLSLAPESMAGVMQVSGVDSRVSEYIGRSLALSAQYFEDAGDADRAQLRRDQAFALSRAYGFDLPDSAEQIVEEAQSALEQAEE</sequence>
<evidence type="ECO:0000313" key="4">
    <source>
        <dbReference type="Proteomes" id="UP000671910"/>
    </source>
</evidence>
<dbReference type="AlphaFoldDB" id="A0A9E6MRF2"/>
<dbReference type="KEGG" id="ebz:J7S26_01900"/>
<accession>A0A9E6MRF2</accession>
<proteinExistence type="predicted"/>
<name>A0A9E6MRF2_9ACTN</name>
<dbReference type="EMBL" id="CP072829">
    <property type="protein sequence ID" value="QTU84703.1"/>
    <property type="molecule type" value="Genomic_DNA"/>
</dbReference>
<reference evidence="2" key="2">
    <citation type="submission" date="2021-04" db="EMBL/GenBank/DDBJ databases">
        <title>Novel species in family Eggerthellaceae.</title>
        <authorList>
            <person name="Zhang G."/>
        </authorList>
    </citation>
    <scope>NUCLEOTIDE SEQUENCE</scope>
    <source>
        <strain evidence="2">Zg-886</strain>
    </source>
</reference>
<keyword evidence="3" id="KW-1185">Reference proteome</keyword>
<dbReference type="Proteomes" id="UP000671910">
    <property type="component" value="Chromosome"/>
</dbReference>